<keyword evidence="3" id="KW-1185">Reference proteome</keyword>
<evidence type="ECO:0000259" key="1">
    <source>
        <dbReference type="Pfam" id="PF25597"/>
    </source>
</evidence>
<dbReference type="OrthoDB" id="422839at2759"/>
<dbReference type="Pfam" id="PF25597">
    <property type="entry name" value="SH3_retrovirus"/>
    <property type="match status" value="1"/>
</dbReference>
<feature type="domain" description="Retroviral polymerase SH3-like" evidence="1">
    <location>
        <begin position="39"/>
        <end position="93"/>
    </location>
</feature>
<evidence type="ECO:0000313" key="2">
    <source>
        <dbReference type="EMBL" id="POM57800.1"/>
    </source>
</evidence>
<sequence length="96" mass="11267">MTLSSKTDGRTLCKPVTDIHQARYKPRMSFGTVVSLHTYHIMEQYRDKLDARTQLCIYLGIPDHKKEYRLMDINTDAIVYSRDVVFKEDEFPPLVD</sequence>
<dbReference type="Proteomes" id="UP000237271">
    <property type="component" value="Unassembled WGS sequence"/>
</dbReference>
<organism evidence="2 3">
    <name type="scientific">Phytophthora palmivora</name>
    <dbReference type="NCBI Taxonomy" id="4796"/>
    <lineage>
        <taxon>Eukaryota</taxon>
        <taxon>Sar</taxon>
        <taxon>Stramenopiles</taxon>
        <taxon>Oomycota</taxon>
        <taxon>Peronosporomycetes</taxon>
        <taxon>Peronosporales</taxon>
        <taxon>Peronosporaceae</taxon>
        <taxon>Phytophthora</taxon>
    </lineage>
</organism>
<proteinExistence type="predicted"/>
<reference evidence="2 3" key="1">
    <citation type="journal article" date="2017" name="Genome Biol. Evol.">
        <title>Phytophthora megakarya and P. palmivora, closely related causal agents of cacao black pod rot, underwent increases in genome sizes and gene numbers by different mechanisms.</title>
        <authorList>
            <person name="Ali S.S."/>
            <person name="Shao J."/>
            <person name="Lary D.J."/>
            <person name="Kronmiller B."/>
            <person name="Shen D."/>
            <person name="Strem M.D."/>
            <person name="Amoako-Attah I."/>
            <person name="Akrofi A.Y."/>
            <person name="Begoude B.A."/>
            <person name="Ten Hoopen G.M."/>
            <person name="Coulibaly K."/>
            <person name="Kebe B.I."/>
            <person name="Melnick R.L."/>
            <person name="Guiltinan M.J."/>
            <person name="Tyler B.M."/>
            <person name="Meinhardt L.W."/>
            <person name="Bailey B.A."/>
        </authorList>
    </citation>
    <scope>NUCLEOTIDE SEQUENCE [LARGE SCALE GENOMIC DNA]</scope>
    <source>
        <strain evidence="3">sbr112.9</strain>
    </source>
</reference>
<accession>A0A2P4WWW9</accession>
<dbReference type="InterPro" id="IPR057670">
    <property type="entry name" value="SH3_retrovirus"/>
</dbReference>
<evidence type="ECO:0000313" key="3">
    <source>
        <dbReference type="Proteomes" id="UP000237271"/>
    </source>
</evidence>
<protein>
    <submittedName>
        <fullName evidence="2">Transposon Polyprotein integrase</fullName>
    </submittedName>
</protein>
<comment type="caution">
    <text evidence="2">The sequence shown here is derived from an EMBL/GenBank/DDBJ whole genome shotgun (WGS) entry which is preliminary data.</text>
</comment>
<name>A0A2P4WWW9_9STRA</name>
<gene>
    <name evidence="2" type="ORF">PHPALM_37640</name>
</gene>
<dbReference type="AlphaFoldDB" id="A0A2P4WWW9"/>
<dbReference type="EMBL" id="NCKW01020502">
    <property type="protein sequence ID" value="POM57800.1"/>
    <property type="molecule type" value="Genomic_DNA"/>
</dbReference>